<protein>
    <submittedName>
        <fullName evidence="2">Uncharacterized protein</fullName>
    </submittedName>
</protein>
<gene>
    <name evidence="2" type="ORF">Clacol_004941</name>
</gene>
<accession>A0AAV5ABX2</accession>
<evidence type="ECO:0000313" key="2">
    <source>
        <dbReference type="EMBL" id="GJJ10714.1"/>
    </source>
</evidence>
<evidence type="ECO:0000313" key="3">
    <source>
        <dbReference type="Proteomes" id="UP001050691"/>
    </source>
</evidence>
<evidence type="ECO:0000256" key="1">
    <source>
        <dbReference type="SAM" id="MobiDB-lite"/>
    </source>
</evidence>
<dbReference type="AlphaFoldDB" id="A0AAV5ABX2"/>
<feature type="compositionally biased region" description="Low complexity" evidence="1">
    <location>
        <begin position="1"/>
        <end position="23"/>
    </location>
</feature>
<feature type="compositionally biased region" description="Polar residues" evidence="1">
    <location>
        <begin position="81"/>
        <end position="105"/>
    </location>
</feature>
<organism evidence="2 3">
    <name type="scientific">Clathrus columnatus</name>
    <dbReference type="NCBI Taxonomy" id="1419009"/>
    <lineage>
        <taxon>Eukaryota</taxon>
        <taxon>Fungi</taxon>
        <taxon>Dikarya</taxon>
        <taxon>Basidiomycota</taxon>
        <taxon>Agaricomycotina</taxon>
        <taxon>Agaricomycetes</taxon>
        <taxon>Phallomycetidae</taxon>
        <taxon>Phallales</taxon>
        <taxon>Clathraceae</taxon>
        <taxon>Clathrus</taxon>
    </lineage>
</organism>
<reference evidence="2" key="1">
    <citation type="submission" date="2021-10" db="EMBL/GenBank/DDBJ databases">
        <title>De novo Genome Assembly of Clathrus columnatus (Basidiomycota, Fungi) Using Illumina and Nanopore Sequence Data.</title>
        <authorList>
            <person name="Ogiso-Tanaka E."/>
            <person name="Itagaki H."/>
            <person name="Hosoya T."/>
            <person name="Hosaka K."/>
        </authorList>
    </citation>
    <scope>NUCLEOTIDE SEQUENCE</scope>
    <source>
        <strain evidence="2">MO-923</strain>
    </source>
</reference>
<dbReference type="Proteomes" id="UP001050691">
    <property type="component" value="Unassembled WGS sequence"/>
</dbReference>
<comment type="caution">
    <text evidence="2">The sequence shown here is derived from an EMBL/GenBank/DDBJ whole genome shotgun (WGS) entry which is preliminary data.</text>
</comment>
<proteinExistence type="predicted"/>
<dbReference type="EMBL" id="BPWL01000005">
    <property type="protein sequence ID" value="GJJ10714.1"/>
    <property type="molecule type" value="Genomic_DNA"/>
</dbReference>
<feature type="region of interest" description="Disordered" evidence="1">
    <location>
        <begin position="81"/>
        <end position="115"/>
    </location>
</feature>
<sequence>MPPKADTQPAAAADTPVAAAPDQSKGGKQFTGDSGSVQSTYSGTLTYNNIANLFGSQTASASSSAGKIVVTFVQNTSLITAKASPGSTSPGQTNGSWGSISTSGLSRTDDDSSERTSVAHYVPSLEVWSKKTANINLWDEKLHNVSVPVLRKIFISASGQVGYSYSGNIYYNDARALSKEAEQLGTVSIVDDHLHITFTTLETNTLVGVLI</sequence>
<keyword evidence="3" id="KW-1185">Reference proteome</keyword>
<name>A0AAV5ABX2_9AGAM</name>
<feature type="region of interest" description="Disordered" evidence="1">
    <location>
        <begin position="1"/>
        <end position="35"/>
    </location>
</feature>